<reference evidence="2 3" key="1">
    <citation type="journal article" date="2010" name="ChemBioChem">
        <title>Cloning and characterization of the biosynthetic gene cluster of 16-membered macrolide antibiotic FD-891: involvement of a dual functional cytochrome P450 monooxygenase catalyzing epoxidation and hydroxylation.</title>
        <authorList>
            <person name="Kudo F."/>
            <person name="Motegi A."/>
            <person name="Mizoue K."/>
            <person name="Eguchi T."/>
        </authorList>
    </citation>
    <scope>NUCLEOTIDE SEQUENCE [LARGE SCALE GENOMIC DNA]</scope>
    <source>
        <strain evidence="2 3">A-8890</strain>
    </source>
</reference>
<evidence type="ECO:0000256" key="1">
    <source>
        <dbReference type="SAM" id="MobiDB-lite"/>
    </source>
</evidence>
<sequence>MASGFGEISGPVEDQLKEPGSGPAEPIREASAVAGPGDSTVGPTASNARTSPLMNVRIRGVAIDSPLSEAKRPASIVAWTWPPWKRSHASKEFARATRRERPAQPAGAGGETGRGAHLGRPNVFCAKP</sequence>
<feature type="compositionally biased region" description="Polar residues" evidence="1">
    <location>
        <begin position="41"/>
        <end position="53"/>
    </location>
</feature>
<proteinExistence type="predicted"/>
<keyword evidence="3" id="KW-1185">Reference proteome</keyword>
<protein>
    <submittedName>
        <fullName evidence="2">Uncharacterized protein</fullName>
    </submittedName>
</protein>
<reference evidence="2 3" key="2">
    <citation type="journal article" date="2023" name="ChemBioChem">
        <title>Acyltransferase Domain Exchange between Two Independent Type I Polyketide Synthases in the Same Producer Strain of Macrolide Antibiotics.</title>
        <authorList>
            <person name="Kudo F."/>
            <person name="Kishikawa K."/>
            <person name="Tsuboi K."/>
            <person name="Kido T."/>
            <person name="Usui T."/>
            <person name="Hashimoto J."/>
            <person name="Shin-Ya K."/>
            <person name="Miyanaga A."/>
            <person name="Eguchi T."/>
        </authorList>
    </citation>
    <scope>NUCLEOTIDE SEQUENCE [LARGE SCALE GENOMIC DNA]</scope>
    <source>
        <strain evidence="2 3">A-8890</strain>
    </source>
</reference>
<feature type="compositionally biased region" description="Basic and acidic residues" evidence="1">
    <location>
        <begin position="89"/>
        <end position="102"/>
    </location>
</feature>
<evidence type="ECO:0000313" key="3">
    <source>
        <dbReference type="Proteomes" id="UP001321542"/>
    </source>
</evidence>
<organism evidence="2 3">
    <name type="scientific">Streptomyces graminofaciens</name>
    <dbReference type="NCBI Taxonomy" id="68212"/>
    <lineage>
        <taxon>Bacteria</taxon>
        <taxon>Bacillati</taxon>
        <taxon>Actinomycetota</taxon>
        <taxon>Actinomycetes</taxon>
        <taxon>Kitasatosporales</taxon>
        <taxon>Streptomycetaceae</taxon>
        <taxon>Streptomyces</taxon>
    </lineage>
</organism>
<gene>
    <name evidence="2" type="ORF">SGFS_015400</name>
</gene>
<evidence type="ECO:0000313" key="2">
    <source>
        <dbReference type="EMBL" id="BBC30246.1"/>
    </source>
</evidence>
<name>A0ABM7F0Q9_9ACTN</name>
<feature type="region of interest" description="Disordered" evidence="1">
    <location>
        <begin position="87"/>
        <end position="128"/>
    </location>
</feature>
<dbReference type="Proteomes" id="UP001321542">
    <property type="component" value="Chromosome"/>
</dbReference>
<feature type="region of interest" description="Disordered" evidence="1">
    <location>
        <begin position="1"/>
        <end position="56"/>
    </location>
</feature>
<dbReference type="EMBL" id="AP018448">
    <property type="protein sequence ID" value="BBC30246.1"/>
    <property type="molecule type" value="Genomic_DNA"/>
</dbReference>
<accession>A0ABM7F0Q9</accession>